<name>A0A2K1P0Y3_9BACT</name>
<dbReference type="InterPro" id="IPR027417">
    <property type="entry name" value="P-loop_NTPase"/>
</dbReference>
<evidence type="ECO:0000259" key="3">
    <source>
        <dbReference type="PROSITE" id="PS50051"/>
    </source>
</evidence>
<evidence type="ECO:0000313" key="5">
    <source>
        <dbReference type="Proteomes" id="UP000236434"/>
    </source>
</evidence>
<reference evidence="4 5" key="1">
    <citation type="submission" date="2013-12" db="EMBL/GenBank/DDBJ databases">
        <title>Comparative genomics of Petrotoga isolates.</title>
        <authorList>
            <person name="Nesbo C.L."/>
            <person name="Charchuk R."/>
            <person name="Chow K."/>
        </authorList>
    </citation>
    <scope>NUCLEOTIDE SEQUENCE [LARGE SCALE GENOMIC DNA]</scope>
    <source>
        <strain evidence="4 5">DSM 13574</strain>
    </source>
</reference>
<dbReference type="GO" id="GO:0003677">
    <property type="term" value="F:DNA binding"/>
    <property type="evidence" value="ECO:0007669"/>
    <property type="project" value="InterPro"/>
</dbReference>
<sequence length="499" mass="55625">MKYSKIKTGCIDGFKVENILVEIDVNSRSTQQTFKIVGMPSTSVLESEKRVTSAIRNTGFTIPNGSIVANLSPTSMRKDGSHFDLPIAVSLLEASGQIKELSDDYYIFGELGLNGEVRPVSGISLFLMYIKERNQQAKFIIPRGNQGESKFVEKKEVIVIDSLKDIENISLGILDEYSPKYEDIVQPSYNLDFREIKGQIFAKRGIEIAASGFHNVLMRGSPGSGKTMIAKRVPTILPDMTREEIIESTMIYSVAGYMNTIIDKRPFRSPHHTASTASIIGGGAVPKPGEISLAHNGVLFMDEFPEYRTDVIESLRQPLEDGEVTVTRAKSVANFPARFMLIASQNPCPCGYYGDKEIECTCSLNQILNYNRKISGPILDRIDIRIDVPRVKIDELMSKEDGESSEKIKERVSKASQIQIKRQNKLNGKLSNKELKKFAALTEKAEGFLKQAAINLKLTARSVNRVVRISRTIADTFDSKNVEISHVSEALNYRGRKII</sequence>
<dbReference type="EMBL" id="AZRL01000012">
    <property type="protein sequence ID" value="PNR96455.1"/>
    <property type="molecule type" value="Genomic_DNA"/>
</dbReference>
<dbReference type="AlphaFoldDB" id="A0A2K1P0Y3"/>
<dbReference type="SUPFAM" id="SSF54211">
    <property type="entry name" value="Ribosomal protein S5 domain 2-like"/>
    <property type="match status" value="1"/>
</dbReference>
<dbReference type="InterPro" id="IPR025158">
    <property type="entry name" value="Mg_chelat-rel_C"/>
</dbReference>
<dbReference type="NCBIfam" id="TIGR00368">
    <property type="entry name" value="YifB family Mg chelatase-like AAA ATPase"/>
    <property type="match status" value="1"/>
</dbReference>
<evidence type="ECO:0000256" key="1">
    <source>
        <dbReference type="ARBA" id="ARBA00022741"/>
    </source>
</evidence>
<dbReference type="InterPro" id="IPR004482">
    <property type="entry name" value="Mg_chelat-rel"/>
</dbReference>
<dbReference type="OrthoDB" id="9813147at2"/>
<feature type="domain" description="MCM C-terminal AAA(+) ATPase" evidence="3">
    <location>
        <begin position="289"/>
        <end position="384"/>
    </location>
</feature>
<dbReference type="Pfam" id="PF01078">
    <property type="entry name" value="Mg_chelatase"/>
    <property type="match status" value="1"/>
</dbReference>
<dbReference type="RefSeq" id="WP_103066934.1">
    <property type="nucleotide sequence ID" value="NZ_AZRL01000012.1"/>
</dbReference>
<comment type="caution">
    <text evidence="4">The sequence shown here is derived from an EMBL/GenBank/DDBJ whole genome shotgun (WGS) entry which is preliminary data.</text>
</comment>
<dbReference type="Proteomes" id="UP000236434">
    <property type="component" value="Unassembled WGS sequence"/>
</dbReference>
<gene>
    <name evidence="4" type="ORF">X929_05055</name>
</gene>
<dbReference type="Gene3D" id="3.30.230.10">
    <property type="match status" value="1"/>
</dbReference>
<dbReference type="InterPro" id="IPR001208">
    <property type="entry name" value="MCM_dom"/>
</dbReference>
<keyword evidence="1" id="KW-0547">Nucleotide-binding</keyword>
<dbReference type="Pfam" id="PF13541">
    <property type="entry name" value="ChlI"/>
    <property type="match status" value="1"/>
</dbReference>
<dbReference type="SUPFAM" id="SSF52540">
    <property type="entry name" value="P-loop containing nucleoside triphosphate hydrolases"/>
    <property type="match status" value="1"/>
</dbReference>
<evidence type="ECO:0000313" key="4">
    <source>
        <dbReference type="EMBL" id="PNR96455.1"/>
    </source>
</evidence>
<dbReference type="PANTHER" id="PTHR32039:SF7">
    <property type="entry name" value="COMPETENCE PROTEIN COMM"/>
    <property type="match status" value="1"/>
</dbReference>
<dbReference type="PANTHER" id="PTHR32039">
    <property type="entry name" value="MAGNESIUM-CHELATASE SUBUNIT CHLI"/>
    <property type="match status" value="1"/>
</dbReference>
<dbReference type="GO" id="GO:0005524">
    <property type="term" value="F:ATP binding"/>
    <property type="evidence" value="ECO:0007669"/>
    <property type="project" value="UniProtKB-KW"/>
</dbReference>
<dbReference type="InterPro" id="IPR020568">
    <property type="entry name" value="Ribosomal_Su5_D2-typ_SF"/>
</dbReference>
<accession>A0A2K1P0Y3</accession>
<dbReference type="Pfam" id="PF13335">
    <property type="entry name" value="Mg_chelatase_C"/>
    <property type="match status" value="1"/>
</dbReference>
<dbReference type="Gene3D" id="3.40.50.300">
    <property type="entry name" value="P-loop containing nucleotide triphosphate hydrolases"/>
    <property type="match status" value="1"/>
</dbReference>
<dbReference type="PROSITE" id="PS50051">
    <property type="entry name" value="MCM_2"/>
    <property type="match status" value="1"/>
</dbReference>
<protein>
    <submittedName>
        <fullName evidence="4">Magnesium chelatase</fullName>
    </submittedName>
</protein>
<dbReference type="InterPro" id="IPR000523">
    <property type="entry name" value="Mg_chelatse_chII-like_cat_dom"/>
</dbReference>
<evidence type="ECO:0000256" key="2">
    <source>
        <dbReference type="ARBA" id="ARBA00022840"/>
    </source>
</evidence>
<dbReference type="InterPro" id="IPR014721">
    <property type="entry name" value="Ribsml_uS5_D2-typ_fold_subgr"/>
</dbReference>
<proteinExistence type="predicted"/>
<keyword evidence="2" id="KW-0067">ATP-binding</keyword>
<dbReference type="InterPro" id="IPR045006">
    <property type="entry name" value="CHLI-like"/>
</dbReference>
<organism evidence="4 5">
    <name type="scientific">Petrotoga olearia DSM 13574</name>
    <dbReference type="NCBI Taxonomy" id="1122955"/>
    <lineage>
        <taxon>Bacteria</taxon>
        <taxon>Thermotogati</taxon>
        <taxon>Thermotogota</taxon>
        <taxon>Thermotogae</taxon>
        <taxon>Petrotogales</taxon>
        <taxon>Petrotogaceae</taxon>
        <taxon>Petrotoga</taxon>
    </lineage>
</organism>